<evidence type="ECO:0000256" key="1">
    <source>
        <dbReference type="ARBA" id="ARBA00004167"/>
    </source>
</evidence>
<evidence type="ECO:0000256" key="4">
    <source>
        <dbReference type="ARBA" id="ARBA00023136"/>
    </source>
</evidence>
<dbReference type="GO" id="GO:0016020">
    <property type="term" value="C:membrane"/>
    <property type="evidence" value="ECO:0007669"/>
    <property type="project" value="UniProtKB-SubCell"/>
</dbReference>
<dbReference type="EMBL" id="JADGJQ010000100">
    <property type="protein sequence ID" value="KAJ3170047.1"/>
    <property type="molecule type" value="Genomic_DNA"/>
</dbReference>
<dbReference type="GO" id="GO:0071944">
    <property type="term" value="C:cell periphery"/>
    <property type="evidence" value="ECO:0007669"/>
    <property type="project" value="UniProtKB-ARBA"/>
</dbReference>
<feature type="region of interest" description="Disordered" evidence="5">
    <location>
        <begin position="201"/>
        <end position="248"/>
    </location>
</feature>
<evidence type="ECO:0000313" key="7">
    <source>
        <dbReference type="EMBL" id="KAJ3170047.1"/>
    </source>
</evidence>
<feature type="region of interest" description="Disordered" evidence="5">
    <location>
        <begin position="327"/>
        <end position="347"/>
    </location>
</feature>
<feature type="compositionally biased region" description="Polar residues" evidence="5">
    <location>
        <begin position="202"/>
        <end position="212"/>
    </location>
</feature>
<gene>
    <name evidence="7" type="ORF">HDU87_000459</name>
</gene>
<comment type="subcellular location">
    <subcellularLocation>
        <location evidence="1">Membrane</location>
        <topology evidence="1">Single-pass membrane protein</topology>
    </subcellularLocation>
</comment>
<dbReference type="AlphaFoldDB" id="A0AAD5XJI5"/>
<dbReference type="PANTHER" id="PTHR15549">
    <property type="entry name" value="PAIRED IMMUNOGLOBULIN-LIKE TYPE 2 RECEPTOR"/>
    <property type="match status" value="1"/>
</dbReference>
<keyword evidence="3 6" id="KW-1133">Transmembrane helix</keyword>
<comment type="caution">
    <text evidence="7">The sequence shown here is derived from an EMBL/GenBank/DDBJ whole genome shotgun (WGS) entry which is preliminary data.</text>
</comment>
<evidence type="ECO:0000256" key="2">
    <source>
        <dbReference type="ARBA" id="ARBA00022692"/>
    </source>
</evidence>
<dbReference type="InterPro" id="IPR051694">
    <property type="entry name" value="Immunoregulatory_rcpt-like"/>
</dbReference>
<evidence type="ECO:0000256" key="6">
    <source>
        <dbReference type="SAM" id="Phobius"/>
    </source>
</evidence>
<proteinExistence type="predicted"/>
<organism evidence="7 8">
    <name type="scientific">Geranomyces variabilis</name>
    <dbReference type="NCBI Taxonomy" id="109894"/>
    <lineage>
        <taxon>Eukaryota</taxon>
        <taxon>Fungi</taxon>
        <taxon>Fungi incertae sedis</taxon>
        <taxon>Chytridiomycota</taxon>
        <taxon>Chytridiomycota incertae sedis</taxon>
        <taxon>Chytridiomycetes</taxon>
        <taxon>Spizellomycetales</taxon>
        <taxon>Powellomycetaceae</taxon>
        <taxon>Geranomyces</taxon>
    </lineage>
</organism>
<evidence type="ECO:0000313" key="8">
    <source>
        <dbReference type="Proteomes" id="UP001212152"/>
    </source>
</evidence>
<evidence type="ECO:0000256" key="5">
    <source>
        <dbReference type="SAM" id="MobiDB-lite"/>
    </source>
</evidence>
<keyword evidence="4 6" id="KW-0472">Membrane</keyword>
<protein>
    <submittedName>
        <fullName evidence="7">Uncharacterized protein</fullName>
    </submittedName>
</protein>
<feature type="compositionally biased region" description="Low complexity" evidence="5">
    <location>
        <begin position="327"/>
        <end position="341"/>
    </location>
</feature>
<feature type="transmembrane region" description="Helical" evidence="6">
    <location>
        <begin position="256"/>
        <end position="280"/>
    </location>
</feature>
<keyword evidence="2 6" id="KW-0812">Transmembrane</keyword>
<keyword evidence="8" id="KW-1185">Reference proteome</keyword>
<dbReference type="Proteomes" id="UP001212152">
    <property type="component" value="Unassembled WGS sequence"/>
</dbReference>
<name>A0AAD5XJI5_9FUNG</name>
<reference evidence="7" key="1">
    <citation type="submission" date="2020-05" db="EMBL/GenBank/DDBJ databases">
        <title>Phylogenomic resolution of chytrid fungi.</title>
        <authorList>
            <person name="Stajich J.E."/>
            <person name="Amses K."/>
            <person name="Simmons R."/>
            <person name="Seto K."/>
            <person name="Myers J."/>
            <person name="Bonds A."/>
            <person name="Quandt C.A."/>
            <person name="Barry K."/>
            <person name="Liu P."/>
            <person name="Grigoriev I."/>
            <person name="Longcore J.E."/>
            <person name="James T.Y."/>
        </authorList>
    </citation>
    <scope>NUCLEOTIDE SEQUENCE</scope>
    <source>
        <strain evidence="7">JEL0379</strain>
    </source>
</reference>
<sequence>MSTAIAPQPSFIPQAGVSLPAIECGEDIILDDFKSHKVVSTGGQNLEGGLYKWATVGPNGVSASIPADLSGMIGWESAAHDTCFDMTNVNALSFNVVGPQNASFSVRFFQKDDNCVRDTHFTPPEMTPPSFSQLESDSQVRIGDNPKIVVPLWGGSLIAPPDNNTFNWTRTGVTLFSSFTMPGTYTLSNIRLLRSCRGNGPTGTNHSISDSSEILAHPPAKSSSSATGTAPTSAPNSQPGSLAATTGSASSGGVQVGAIVGAVAAAVLVLLLAAVALWFLRRRRHSKLALDDGDAYTQSPPSYSLYQDSAPVPMSFVPESAPNSVGVPTSAVGSSAGSVRSEPQSPTSVAGQGYASAVAGMGPGQLWAARATHVAGPGEISCSEGDSIWILGHPAANGLVQVMNTTRARTGLVPTSILIRPKS</sequence>
<accession>A0AAD5XJI5</accession>
<evidence type="ECO:0000256" key="3">
    <source>
        <dbReference type="ARBA" id="ARBA00022989"/>
    </source>
</evidence>
<feature type="compositionally biased region" description="Low complexity" evidence="5">
    <location>
        <begin position="218"/>
        <end position="248"/>
    </location>
</feature>